<evidence type="ECO:0000256" key="1">
    <source>
        <dbReference type="ARBA" id="ARBA00022605"/>
    </source>
</evidence>
<protein>
    <submittedName>
        <fullName evidence="5">3-dehydroquinate synthase II</fullName>
        <ecNumber evidence="5">1.4.1.24</ecNumber>
    </submittedName>
</protein>
<dbReference type="GO" id="GO:0003856">
    <property type="term" value="F:3-dehydroquinate synthase activity"/>
    <property type="evidence" value="ECO:0007669"/>
    <property type="project" value="InterPro"/>
</dbReference>
<name>A0A3A4MXY4_ABYX5</name>
<evidence type="ECO:0000313" key="6">
    <source>
        <dbReference type="Proteomes" id="UP000265882"/>
    </source>
</evidence>
<dbReference type="Pfam" id="PF26558">
    <property type="entry name" value="DHQS_2nd"/>
    <property type="match status" value="1"/>
</dbReference>
<evidence type="ECO:0000256" key="2">
    <source>
        <dbReference type="ARBA" id="ARBA00023141"/>
    </source>
</evidence>
<dbReference type="PANTHER" id="PTHR33563">
    <property type="match status" value="1"/>
</dbReference>
<evidence type="ECO:0000259" key="4">
    <source>
        <dbReference type="Pfam" id="PF26558"/>
    </source>
</evidence>
<dbReference type="PIRSF" id="PIRSF006655">
    <property type="entry name" value="DHQ_synth"/>
    <property type="match status" value="1"/>
</dbReference>
<dbReference type="GO" id="GO:0102042">
    <property type="term" value="F:dehydroquinate synthase activity"/>
    <property type="evidence" value="ECO:0007669"/>
    <property type="project" value="UniProtKB-EC"/>
</dbReference>
<dbReference type="AlphaFoldDB" id="A0A3A4MXY4"/>
<organism evidence="5 6">
    <name type="scientific">Abyssobacteria bacterium (strain SURF_5)</name>
    <dbReference type="NCBI Taxonomy" id="2093360"/>
    <lineage>
        <taxon>Bacteria</taxon>
        <taxon>Pseudomonadati</taxon>
        <taxon>Candidatus Hydrogenedentota</taxon>
        <taxon>Candidatus Abyssobacteria</taxon>
    </lineage>
</organism>
<gene>
    <name evidence="5" type="ORF">C4520_21125</name>
</gene>
<feature type="domain" description="3-dehydroquinate synthase C-terminal" evidence="4">
    <location>
        <begin position="156"/>
        <end position="330"/>
    </location>
</feature>
<accession>A0A3A4MXY4</accession>
<feature type="domain" description="3-dehydroquinate synthase N-terminal" evidence="3">
    <location>
        <begin position="1"/>
        <end position="143"/>
    </location>
</feature>
<keyword evidence="2" id="KW-0057">Aromatic amino acid biosynthesis</keyword>
<keyword evidence="5" id="KW-0560">Oxidoreductase</keyword>
<dbReference type="NCBIfam" id="NF002627">
    <property type="entry name" value="PRK02290.1-5"/>
    <property type="match status" value="1"/>
</dbReference>
<dbReference type="InterPro" id="IPR056179">
    <property type="entry name" value="DHQS_C"/>
</dbReference>
<dbReference type="GO" id="GO:0009073">
    <property type="term" value="P:aromatic amino acid family biosynthetic process"/>
    <property type="evidence" value="ECO:0007669"/>
    <property type="project" value="UniProtKB-KW"/>
</dbReference>
<dbReference type="GO" id="GO:0008652">
    <property type="term" value="P:amino acid biosynthetic process"/>
    <property type="evidence" value="ECO:0007669"/>
    <property type="project" value="UniProtKB-KW"/>
</dbReference>
<dbReference type="InterPro" id="IPR002812">
    <property type="entry name" value="DHQS"/>
</dbReference>
<evidence type="ECO:0000259" key="3">
    <source>
        <dbReference type="Pfam" id="PF01959"/>
    </source>
</evidence>
<keyword evidence="1" id="KW-0028">Amino-acid biosynthesis</keyword>
<dbReference type="InterPro" id="IPR030960">
    <property type="entry name" value="DHQS/DOIS_N"/>
</dbReference>
<dbReference type="EC" id="1.4.1.24" evidence="5"/>
<proteinExistence type="inferred from homology"/>
<dbReference type="Pfam" id="PF01959">
    <property type="entry name" value="DHQS"/>
    <property type="match status" value="1"/>
</dbReference>
<dbReference type="Proteomes" id="UP000265882">
    <property type="component" value="Unassembled WGS sequence"/>
</dbReference>
<sequence>MKKVWVNADPWNKQLVIRALESGADAVIVPKGHSPRVKELGLIPTVAEDGDMKLGEDIILIEINSKADEQRAARSPKDKLLILRMKDWTIIPIENIIAQRGGLFVEVHDSETAKTAVGILEKGADGVVLTTTDLNEVGKTVEVIHGILPRIEMETATVAETRMLGMGDRVCIDTCSHMRPGQGMLIGNSSDVFFLVQSESEENPYVAARPFRVNAGPVHAYLLSTDGATRYLSELQTGDEVMLVDHSGASQVANVGRCKIERRPLLLVVAEISGQRASVILQNAETIRLVQPNGKSVSVASLQKGTQLLVHREKGGRHFGMKIEETLQEK</sequence>
<dbReference type="HAMAP" id="MF_01244">
    <property type="entry name" value="Arch_DHQ_synthase"/>
    <property type="match status" value="1"/>
</dbReference>
<dbReference type="EMBL" id="QZKU01000142">
    <property type="protein sequence ID" value="RJP14848.1"/>
    <property type="molecule type" value="Genomic_DNA"/>
</dbReference>
<evidence type="ECO:0000313" key="5">
    <source>
        <dbReference type="EMBL" id="RJP14848.1"/>
    </source>
</evidence>
<dbReference type="PANTHER" id="PTHR33563:SF1">
    <property type="entry name" value="3-DEHYDROQUINATE SYNTHASE"/>
    <property type="match status" value="1"/>
</dbReference>
<comment type="caution">
    <text evidence="5">The sequence shown here is derived from an EMBL/GenBank/DDBJ whole genome shotgun (WGS) entry which is preliminary data.</text>
</comment>
<reference evidence="5 6" key="1">
    <citation type="journal article" date="2017" name="ISME J.">
        <title>Energy and carbon metabolisms in a deep terrestrial subsurface fluid microbial community.</title>
        <authorList>
            <person name="Momper L."/>
            <person name="Jungbluth S.P."/>
            <person name="Lee M.D."/>
            <person name="Amend J.P."/>
        </authorList>
    </citation>
    <scope>NUCLEOTIDE SEQUENCE [LARGE SCALE GENOMIC DNA]</scope>
    <source>
        <strain evidence="5">SURF_5</strain>
    </source>
</reference>